<dbReference type="PANTHER" id="PTHR22100:SF13">
    <property type="entry name" value="WINGS APART-LIKE PROTEIN HOMOLOG"/>
    <property type="match status" value="1"/>
</dbReference>
<feature type="compositionally biased region" description="Low complexity" evidence="2">
    <location>
        <begin position="38"/>
        <end position="52"/>
    </location>
</feature>
<evidence type="ECO:0000256" key="2">
    <source>
        <dbReference type="SAM" id="MobiDB-lite"/>
    </source>
</evidence>
<feature type="region of interest" description="Disordered" evidence="2">
    <location>
        <begin position="738"/>
        <end position="759"/>
    </location>
</feature>
<dbReference type="PANTHER" id="PTHR22100">
    <property type="entry name" value="WINGS APART-LIKE PROTEIN HOMOLOG"/>
    <property type="match status" value="1"/>
</dbReference>
<dbReference type="Gene3D" id="1.25.10.10">
    <property type="entry name" value="Leucine-rich Repeat Variant"/>
    <property type="match status" value="2"/>
</dbReference>
<dbReference type="ExpressionAtlas" id="A0A1D6KRU0">
    <property type="expression patterns" value="baseline and differential"/>
</dbReference>
<reference evidence="5" key="1">
    <citation type="submission" date="2015-12" db="EMBL/GenBank/DDBJ databases">
        <title>Update maize B73 reference genome by single molecule sequencing technologies.</title>
        <authorList>
            <consortium name="Maize Genome Sequencing Project"/>
            <person name="Ware D."/>
        </authorList>
    </citation>
    <scope>NUCLEOTIDE SEQUENCE [LARGE SCALE GENOMIC DNA]</scope>
    <source>
        <tissue evidence="5">Seedling</tissue>
    </source>
</reference>
<dbReference type="EMBL" id="CM007647">
    <property type="protein sequence ID" value="ONM05417.1"/>
    <property type="molecule type" value="Genomic_DNA"/>
</dbReference>
<dbReference type="STRING" id="4577.A0A1D6KRU0"/>
<organism evidence="5">
    <name type="scientific">Zea mays</name>
    <name type="common">Maize</name>
    <dbReference type="NCBI Taxonomy" id="4577"/>
    <lineage>
        <taxon>Eukaryota</taxon>
        <taxon>Viridiplantae</taxon>
        <taxon>Streptophyta</taxon>
        <taxon>Embryophyta</taxon>
        <taxon>Tracheophyta</taxon>
        <taxon>Spermatophyta</taxon>
        <taxon>Magnoliopsida</taxon>
        <taxon>Liliopsida</taxon>
        <taxon>Poales</taxon>
        <taxon>Poaceae</taxon>
        <taxon>PACMAD clade</taxon>
        <taxon>Panicoideae</taxon>
        <taxon>Andropogonodae</taxon>
        <taxon>Andropogoneae</taxon>
        <taxon>Tripsacinae</taxon>
        <taxon>Zea</taxon>
    </lineage>
</organism>
<dbReference type="IntAct" id="A0A1D6KRU0">
    <property type="interactions" value="13"/>
</dbReference>
<feature type="compositionally biased region" description="Basic residues" evidence="2">
    <location>
        <begin position="1"/>
        <end position="11"/>
    </location>
</feature>
<evidence type="ECO:0000259" key="4">
    <source>
        <dbReference type="Pfam" id="PF07814"/>
    </source>
</evidence>
<dbReference type="InParanoid" id="A0A1D6KRU0"/>
<dbReference type="AlphaFoldDB" id="A0A1D6KRU0"/>
<evidence type="ECO:0000313" key="5">
    <source>
        <dbReference type="EMBL" id="ONM05417.1"/>
    </source>
</evidence>
<dbReference type="InterPro" id="IPR016024">
    <property type="entry name" value="ARM-type_fold"/>
</dbReference>
<dbReference type="InterPro" id="IPR039874">
    <property type="entry name" value="WAPL"/>
</dbReference>
<dbReference type="InterPro" id="IPR022771">
    <property type="entry name" value="WAPL_C"/>
</dbReference>
<feature type="transmembrane region" description="Helical" evidence="3">
    <location>
        <begin position="357"/>
        <end position="378"/>
    </location>
</feature>
<dbReference type="FunCoup" id="A0A1D6KRU0">
    <property type="interactions" value="2206"/>
</dbReference>
<sequence>MIVRTYRRRSRSISEGGGGVSSSQEAFDFDADVDVLGSSASQPLPPSQESSSMWDFDEDPPPSPPRPGKEGRRSGRGGARRGGGLELAEAPAMAPTVTLMEAEEYGEMMESVDDVTFALDGLRPAAQKRTRRASLLALLGICDSAERRRVLRSQGLVQQIIDAILVLDIDDPPCAIAAGALLFVLASDVSSNTSILVLLIVSFVIIQVQDNNLLSSETCVHFLLKLLNPPVNVVDAKAPSIGSKLLGISKFQMLNGSNKDVDSCSEDILLKVEEILLSCKEIKPADRDYKRTTRPELCSKWLALLTMEKACLSAVALEDTSDMVLELGGNFKETLRQLGGLDDIFNVMVNCHSELEYLVCSICFFFTAFYVVFVLSAIMASPYLLLSVTCFNLQGILISFCSFQTHLLSMSRKLSPKCRSLSFVGVILNIVELLSALSLLQKPSTVSRKADPKNTKVCNGACSGNKMTSFYSCITTDSRGLSLLNHHCKCNNSKKKSILLNRRCQYCSSTKSEASHVTLSSSSDVSQSERILNCSSFSSNGTSSGSFGVKHINGASLKLNVRMDRSKAYPVRGSTGWISMKAQTSDWNSREMAKKRRLSENVRTDLSNGGDDPFAFDDIDQEPSNWDLFGPKRKSPQKRAKRTNGEVLDDCGTALMGSPKLCQPEDIYQSVATSGSKVVDESNLLEDCLLASVKVLMNLANDNPSGCEQIASCGGLNNMASLIIKHFPSFDFSMNSNNQMNESVSSGDPLSSQNSKSPQIKTKQLRDYELDFLVAILGLLVNLVEKDSLNRVRLANARVSVNLSQNPDSKEVQRDVIPLLCSIFLASQGTGETAEAISPDDEESLLQGEREAEMMIVEAYAALVLAFLSTESMKVRGAISSCLPDNNLKVLVPVLEKFVSFHLQLNMMTRETHSAVTEVIERCRLS</sequence>
<evidence type="ECO:0000256" key="1">
    <source>
        <dbReference type="ARBA" id="ARBA00006854"/>
    </source>
</evidence>
<comment type="similarity">
    <text evidence="1">Belongs to the WAPL family.</text>
</comment>
<feature type="transmembrane region" description="Helical" evidence="3">
    <location>
        <begin position="384"/>
        <end position="408"/>
    </location>
</feature>
<feature type="transmembrane region" description="Helical" evidence="3">
    <location>
        <begin position="420"/>
        <end position="440"/>
    </location>
</feature>
<feature type="domain" description="Wings apart-like protein C-terminal" evidence="4">
    <location>
        <begin position="98"/>
        <end position="355"/>
    </location>
</feature>
<protein>
    <submittedName>
        <fullName evidence="5">WAPL (Wings apart-like protein regulation of heterochromatin) protein</fullName>
    </submittedName>
</protein>
<evidence type="ECO:0000256" key="3">
    <source>
        <dbReference type="SAM" id="Phobius"/>
    </source>
</evidence>
<name>A0A1D6KRU0_MAIZE</name>
<dbReference type="InterPro" id="IPR011989">
    <property type="entry name" value="ARM-like"/>
</dbReference>
<accession>A0A1D6KRU0</accession>
<keyword evidence="3" id="KW-0472">Membrane</keyword>
<gene>
    <name evidence="5" type="ORF">ZEAMMB73_Zm00001d032575</name>
</gene>
<dbReference type="Pfam" id="PF07814">
    <property type="entry name" value="WAPL"/>
    <property type="match status" value="1"/>
</dbReference>
<proteinExistence type="inferred from homology"/>
<dbReference type="FunFam" id="1.25.10.10:FF:000519">
    <property type="entry name" value="WAPL (Wings apart-like protein regulation of heterochromatin) protein"/>
    <property type="match status" value="1"/>
</dbReference>
<keyword evidence="3" id="KW-0812">Transmembrane</keyword>
<keyword evidence="3" id="KW-1133">Transmembrane helix</keyword>
<feature type="region of interest" description="Disordered" evidence="2">
    <location>
        <begin position="1"/>
        <end position="88"/>
    </location>
</feature>
<dbReference type="SUPFAM" id="SSF48371">
    <property type="entry name" value="ARM repeat"/>
    <property type="match status" value="1"/>
</dbReference>